<dbReference type="Gene3D" id="1.10.10.1600">
    <property type="entry name" value="Bacterial DNA polymerase III alpha subunit, thumb domain"/>
    <property type="match status" value="1"/>
</dbReference>
<proteinExistence type="predicted"/>
<accession>A0A538U501</accession>
<comment type="catalytic activity">
    <reaction evidence="8">
        <text>DNA(n) + a 2'-deoxyribonucleoside 5'-triphosphate = DNA(n+1) + diphosphate</text>
        <dbReference type="Rhea" id="RHEA:22508"/>
        <dbReference type="Rhea" id="RHEA-COMP:17339"/>
        <dbReference type="Rhea" id="RHEA-COMP:17340"/>
        <dbReference type="ChEBI" id="CHEBI:33019"/>
        <dbReference type="ChEBI" id="CHEBI:61560"/>
        <dbReference type="ChEBI" id="CHEBI:173112"/>
        <dbReference type="EC" id="2.7.7.7"/>
    </reaction>
</comment>
<protein>
    <recommendedName>
        <fullName evidence="3">DNA polymerase III subunit alpha</fullName>
        <ecNumber evidence="2">2.7.7.7</ecNumber>
    </recommendedName>
</protein>
<dbReference type="GO" id="GO:0003887">
    <property type="term" value="F:DNA-directed DNA polymerase activity"/>
    <property type="evidence" value="ECO:0007669"/>
    <property type="project" value="UniProtKB-KW"/>
</dbReference>
<dbReference type="InterPro" id="IPR041931">
    <property type="entry name" value="DNA_pol3_alpha_thumb_dom"/>
</dbReference>
<evidence type="ECO:0000256" key="2">
    <source>
        <dbReference type="ARBA" id="ARBA00012417"/>
    </source>
</evidence>
<dbReference type="EMBL" id="VBPB01000193">
    <property type="protein sequence ID" value="TMQ70963.1"/>
    <property type="molecule type" value="Genomic_DNA"/>
</dbReference>
<dbReference type="SMART" id="SM00481">
    <property type="entry name" value="POLIIIAc"/>
    <property type="match status" value="1"/>
</dbReference>
<keyword evidence="4" id="KW-0808">Transferase</keyword>
<dbReference type="InterPro" id="IPR004805">
    <property type="entry name" value="DnaE2/DnaE/PolC"/>
</dbReference>
<evidence type="ECO:0000313" key="11">
    <source>
        <dbReference type="EMBL" id="TMQ70963.1"/>
    </source>
</evidence>
<comment type="subcellular location">
    <subcellularLocation>
        <location evidence="1">Cytoplasm</location>
    </subcellularLocation>
</comment>
<dbReference type="SUPFAM" id="SSF89550">
    <property type="entry name" value="PHP domain-like"/>
    <property type="match status" value="1"/>
</dbReference>
<evidence type="ECO:0000313" key="12">
    <source>
        <dbReference type="Proteomes" id="UP000319771"/>
    </source>
</evidence>
<evidence type="ECO:0000256" key="3">
    <source>
        <dbReference type="ARBA" id="ARBA00019114"/>
    </source>
</evidence>
<name>A0A538U501_UNCEI</name>
<dbReference type="GO" id="GO:0003676">
    <property type="term" value="F:nucleic acid binding"/>
    <property type="evidence" value="ECO:0007669"/>
    <property type="project" value="InterPro"/>
</dbReference>
<keyword evidence="5" id="KW-0548">Nucleotidyltransferase</keyword>
<feature type="domain" description="Polymerase/histidinol phosphatase N-terminal" evidence="10">
    <location>
        <begin position="5"/>
        <end position="72"/>
    </location>
</feature>
<keyword evidence="7" id="KW-0239">DNA-directed DNA polymerase</keyword>
<dbReference type="NCBIfam" id="TIGR00594">
    <property type="entry name" value="polc"/>
    <property type="match status" value="1"/>
</dbReference>
<evidence type="ECO:0000256" key="4">
    <source>
        <dbReference type="ARBA" id="ARBA00022679"/>
    </source>
</evidence>
<evidence type="ECO:0000259" key="10">
    <source>
        <dbReference type="SMART" id="SM00481"/>
    </source>
</evidence>
<dbReference type="InterPro" id="IPR004365">
    <property type="entry name" value="NA-bd_OB_tRNA"/>
</dbReference>
<keyword evidence="6" id="KW-0235">DNA replication</keyword>
<dbReference type="InterPro" id="IPR003141">
    <property type="entry name" value="Pol/His_phosphatase_N"/>
</dbReference>
<evidence type="ECO:0000256" key="6">
    <source>
        <dbReference type="ARBA" id="ARBA00022705"/>
    </source>
</evidence>
<dbReference type="Pfam" id="PF07733">
    <property type="entry name" value="DNA_pol3_alpha"/>
    <property type="match status" value="1"/>
</dbReference>
<dbReference type="EC" id="2.7.7.7" evidence="2"/>
<sequence length="1151" mass="122257">MSAFVPLRVRSHGSLLYGMASPEALVERASALGYGALALTDRDNLYLAIRFYQKARAEGLTPLLGAELGAAPHAALLLPLDRRGYANLCRLLTLRHLDPGFDAITALAELGCGAHVIVESPGLAASLLAAGVPAARGALGGARGADQAGGLWLGVRGLPAERPRLAERAAAARRLGVPLVATGDCVMLAPADHPAHRAAVAAAAGELIERLPPGACAAPEAWLAAPAEWARRVRAVCAGGGVPEAADEALANNAALAERCRLTLELGTPIFPRAPVPEGETGPGYLLRLGLEGVRRRYGAAPGSTCHGLGPRGRAARARAARRLRHELDLIQRLGFTDYFLLVADIVNFARARGIPTVGRGSGAGSIVAYALGITNVDPLRYGLYFERFLHPQRRDCPDLDIDLCWRRRDEVIQHVYDTYGADRVAMISTHATLGARSAFRETAKALGVSHARVNALAKRVPRELEAPYVDRLAGAPEARGVDWREPPLPEALRLAERLDGALRHLSIHCGGVVIGDRPLTAYTPLERAAKGIVVSQFEMRAIEAIGLVKMDLLGNRALTTIGECVSLVREHRGLAVDVERLPDPEPATAARLATGDTLNCFQLESPAMRHLLRMLEARTLYETIAAVALVRPGPAESGMKEAFCRRRRGLEPAVFLHPRLEPVLRATHGVMLYEEDVMCVAASLAGLSLAEGDQLRRAIGAARGDGEFRALEAGFVAQAVRSSRPGDPVDAATARAVWRELTRFAAYAFCKAHAAGYGTLAYQCTWLKAHFPTEFAVGILNHHAGMYATWVHVEDLRRCGVVFRAPCVMRSAWETTLELEPGAETTEPDAGAGGRAEGLPRARSARHPASLRYPEARSASPWLPLASDVPGSSLPPSRPLALQMLEAAVARVEPGQPSRPPAPAVRVGLGRVFGLAEATGARIVAARGDRPFRSLADFLDRARPTLPEVESLILAGALDATGRSRPSLLLEARAGARAWSAPRAQAAAPAGVPGGRRATPLIEIEPVAAFATPALPEFDLAARVRGEAQATGLWFSGHPLDAVPAAARRGTVPAAALADHVGQRVAVVGLPCAYRRVETKQGQRMLFMTLADESGLAECVFFPDAYRAHGAAAHGEIVRAEGRVDDTLGAVTLTVERATAVSERPAAHGG</sequence>
<evidence type="ECO:0000256" key="7">
    <source>
        <dbReference type="ARBA" id="ARBA00022932"/>
    </source>
</evidence>
<dbReference type="AlphaFoldDB" id="A0A538U501"/>
<dbReference type="InterPro" id="IPR029460">
    <property type="entry name" value="DNAPol_HHH"/>
</dbReference>
<feature type="region of interest" description="Disordered" evidence="9">
    <location>
        <begin position="820"/>
        <end position="850"/>
    </location>
</feature>
<organism evidence="11 12">
    <name type="scientific">Eiseniibacteriota bacterium</name>
    <dbReference type="NCBI Taxonomy" id="2212470"/>
    <lineage>
        <taxon>Bacteria</taxon>
        <taxon>Candidatus Eiseniibacteriota</taxon>
    </lineage>
</organism>
<dbReference type="CDD" id="cd07431">
    <property type="entry name" value="PHP_PolIIIA"/>
    <property type="match status" value="1"/>
</dbReference>
<gene>
    <name evidence="11" type="ORF">E6K81_11305</name>
</gene>
<evidence type="ECO:0000256" key="8">
    <source>
        <dbReference type="ARBA" id="ARBA00049244"/>
    </source>
</evidence>
<dbReference type="GO" id="GO:0005737">
    <property type="term" value="C:cytoplasm"/>
    <property type="evidence" value="ECO:0007669"/>
    <property type="project" value="UniProtKB-SubCell"/>
</dbReference>
<reference evidence="11 12" key="1">
    <citation type="journal article" date="2019" name="Nat. Microbiol.">
        <title>Mediterranean grassland soil C-N compound turnover is dependent on rainfall and depth, and is mediated by genomically divergent microorganisms.</title>
        <authorList>
            <person name="Diamond S."/>
            <person name="Andeer P.F."/>
            <person name="Li Z."/>
            <person name="Crits-Christoph A."/>
            <person name="Burstein D."/>
            <person name="Anantharaman K."/>
            <person name="Lane K.R."/>
            <person name="Thomas B.C."/>
            <person name="Pan C."/>
            <person name="Northen T.R."/>
            <person name="Banfield J.F."/>
        </authorList>
    </citation>
    <scope>NUCLEOTIDE SEQUENCE [LARGE SCALE GENOMIC DNA]</scope>
    <source>
        <strain evidence="11">WS_11</strain>
    </source>
</reference>
<dbReference type="InterPro" id="IPR004013">
    <property type="entry name" value="PHP_dom"/>
</dbReference>
<dbReference type="Pfam" id="PF17657">
    <property type="entry name" value="DNA_pol3_finger"/>
    <property type="match status" value="1"/>
</dbReference>
<dbReference type="InterPro" id="IPR011708">
    <property type="entry name" value="DNA_pol3_alpha_NTPase_dom"/>
</dbReference>
<dbReference type="Pfam" id="PF14579">
    <property type="entry name" value="HHH_6"/>
    <property type="match status" value="1"/>
</dbReference>
<evidence type="ECO:0000256" key="9">
    <source>
        <dbReference type="SAM" id="MobiDB-lite"/>
    </source>
</evidence>
<dbReference type="Gene3D" id="3.20.20.140">
    <property type="entry name" value="Metal-dependent hydrolases"/>
    <property type="match status" value="1"/>
</dbReference>
<comment type="caution">
    <text evidence="11">The sequence shown here is derived from an EMBL/GenBank/DDBJ whole genome shotgun (WGS) entry which is preliminary data.</text>
</comment>
<dbReference type="CDD" id="cd04485">
    <property type="entry name" value="DnaE_OBF"/>
    <property type="match status" value="1"/>
</dbReference>
<dbReference type="GO" id="GO:0008408">
    <property type="term" value="F:3'-5' exonuclease activity"/>
    <property type="evidence" value="ECO:0007669"/>
    <property type="project" value="InterPro"/>
</dbReference>
<dbReference type="Pfam" id="PF01336">
    <property type="entry name" value="tRNA_anti-codon"/>
    <property type="match status" value="1"/>
</dbReference>
<dbReference type="Proteomes" id="UP000319771">
    <property type="component" value="Unassembled WGS sequence"/>
</dbReference>
<dbReference type="InterPro" id="IPR040982">
    <property type="entry name" value="DNA_pol3_finger"/>
</dbReference>
<dbReference type="InterPro" id="IPR016195">
    <property type="entry name" value="Pol/histidinol_Pase-like"/>
</dbReference>
<evidence type="ECO:0000256" key="1">
    <source>
        <dbReference type="ARBA" id="ARBA00004496"/>
    </source>
</evidence>
<dbReference type="GO" id="GO:0006260">
    <property type="term" value="P:DNA replication"/>
    <property type="evidence" value="ECO:0007669"/>
    <property type="project" value="UniProtKB-KW"/>
</dbReference>
<dbReference type="PANTHER" id="PTHR32294">
    <property type="entry name" value="DNA POLYMERASE III SUBUNIT ALPHA"/>
    <property type="match status" value="1"/>
</dbReference>
<evidence type="ECO:0000256" key="5">
    <source>
        <dbReference type="ARBA" id="ARBA00022695"/>
    </source>
</evidence>
<dbReference type="Pfam" id="PF02811">
    <property type="entry name" value="PHP"/>
    <property type="match status" value="1"/>
</dbReference>